<feature type="region of interest" description="Disordered" evidence="1">
    <location>
        <begin position="61"/>
        <end position="82"/>
    </location>
</feature>
<protein>
    <submittedName>
        <fullName evidence="2">Uncharacterized protein</fullName>
    </submittedName>
</protein>
<dbReference type="Proteomes" id="UP001174936">
    <property type="component" value="Unassembled WGS sequence"/>
</dbReference>
<gene>
    <name evidence="2" type="ORF">B0T16DRAFT_66892</name>
</gene>
<evidence type="ECO:0000256" key="1">
    <source>
        <dbReference type="SAM" id="MobiDB-lite"/>
    </source>
</evidence>
<proteinExistence type="predicted"/>
<dbReference type="EMBL" id="JAULSV010000001">
    <property type="protein sequence ID" value="KAK0657688.1"/>
    <property type="molecule type" value="Genomic_DNA"/>
</dbReference>
<comment type="caution">
    <text evidence="2">The sequence shown here is derived from an EMBL/GenBank/DDBJ whole genome shotgun (WGS) entry which is preliminary data.</text>
</comment>
<organism evidence="2 3">
    <name type="scientific">Cercophora newfieldiana</name>
    <dbReference type="NCBI Taxonomy" id="92897"/>
    <lineage>
        <taxon>Eukaryota</taxon>
        <taxon>Fungi</taxon>
        <taxon>Dikarya</taxon>
        <taxon>Ascomycota</taxon>
        <taxon>Pezizomycotina</taxon>
        <taxon>Sordariomycetes</taxon>
        <taxon>Sordariomycetidae</taxon>
        <taxon>Sordariales</taxon>
        <taxon>Lasiosphaeriaceae</taxon>
        <taxon>Cercophora</taxon>
    </lineage>
</organism>
<accession>A0AA39YS88</accession>
<dbReference type="AlphaFoldDB" id="A0AA39YS88"/>
<keyword evidence="3" id="KW-1185">Reference proteome</keyword>
<name>A0AA39YS88_9PEZI</name>
<evidence type="ECO:0000313" key="2">
    <source>
        <dbReference type="EMBL" id="KAK0657688.1"/>
    </source>
</evidence>
<sequence length="118" mass="13094">MLFLSPVYRSLSKDHPSIHNSTLPISSQSRRIQKVPDAGYWAVYATLHHAASSIPIDEDMPRVSAARASEEGGNPRLGNEKGKKKEPFLLLYCCAGPSFSCPMKSWEALRVMSCRDSK</sequence>
<reference evidence="2" key="1">
    <citation type="submission" date="2023-06" db="EMBL/GenBank/DDBJ databases">
        <title>Genome-scale phylogeny and comparative genomics of the fungal order Sordariales.</title>
        <authorList>
            <consortium name="Lawrence Berkeley National Laboratory"/>
            <person name="Hensen N."/>
            <person name="Bonometti L."/>
            <person name="Westerberg I."/>
            <person name="Brannstrom I.O."/>
            <person name="Guillou S."/>
            <person name="Cros-Aarteil S."/>
            <person name="Calhoun S."/>
            <person name="Haridas S."/>
            <person name="Kuo A."/>
            <person name="Mondo S."/>
            <person name="Pangilinan J."/>
            <person name="Riley R."/>
            <person name="Labutti K."/>
            <person name="Andreopoulos B."/>
            <person name="Lipzen A."/>
            <person name="Chen C."/>
            <person name="Yanf M."/>
            <person name="Daum C."/>
            <person name="Ng V."/>
            <person name="Clum A."/>
            <person name="Steindorff A."/>
            <person name="Ohm R."/>
            <person name="Martin F."/>
            <person name="Silar P."/>
            <person name="Natvig D."/>
            <person name="Lalanne C."/>
            <person name="Gautier V."/>
            <person name="Ament-Velasquez S.L."/>
            <person name="Kruys A."/>
            <person name="Hutchinson M.I."/>
            <person name="Powell A.J."/>
            <person name="Barry K."/>
            <person name="Miller A.N."/>
            <person name="Grigoriev I.V."/>
            <person name="Debuchy R."/>
            <person name="Gladieux P."/>
            <person name="Thoren M.H."/>
            <person name="Johannesson H."/>
        </authorList>
    </citation>
    <scope>NUCLEOTIDE SEQUENCE</scope>
    <source>
        <strain evidence="2">SMH2532-1</strain>
    </source>
</reference>
<evidence type="ECO:0000313" key="3">
    <source>
        <dbReference type="Proteomes" id="UP001174936"/>
    </source>
</evidence>